<proteinExistence type="predicted"/>
<protein>
    <submittedName>
        <fullName evidence="1">Uncharacterized protein</fullName>
    </submittedName>
</protein>
<evidence type="ECO:0000313" key="1">
    <source>
        <dbReference type="EMBL" id="KIF80998.1"/>
    </source>
</evidence>
<organism evidence="1 2">
    <name type="scientific">Noviherbaspirillum autotrophicum</name>
    <dbReference type="NCBI Taxonomy" id="709839"/>
    <lineage>
        <taxon>Bacteria</taxon>
        <taxon>Pseudomonadati</taxon>
        <taxon>Pseudomonadota</taxon>
        <taxon>Betaproteobacteria</taxon>
        <taxon>Burkholderiales</taxon>
        <taxon>Oxalobacteraceae</taxon>
        <taxon>Noviherbaspirillum</taxon>
    </lineage>
</organism>
<sequence length="108" mass="12095">MITSETGFSTVPCVPPAEISFRARCGPLVFVITMRRGIRKIFALDQRNEVKAGKAYSLHAAAQAREERWAVVCVNNPGEECDRRRLVPRSFTFIMETLDASGTRKGYS</sequence>
<dbReference type="STRING" id="709839.TSA66_09500"/>
<dbReference type="EMBL" id="JWJG01000028">
    <property type="protein sequence ID" value="KIF80998.1"/>
    <property type="molecule type" value="Genomic_DNA"/>
</dbReference>
<name>A0A0C1Y1T2_9BURK</name>
<comment type="caution">
    <text evidence="1">The sequence shown here is derived from an EMBL/GenBank/DDBJ whole genome shotgun (WGS) entry which is preliminary data.</text>
</comment>
<evidence type="ECO:0000313" key="2">
    <source>
        <dbReference type="Proteomes" id="UP000031572"/>
    </source>
</evidence>
<keyword evidence="2" id="KW-1185">Reference proteome</keyword>
<dbReference type="AlphaFoldDB" id="A0A0C1Y1T2"/>
<accession>A0A0C1Y1T2</accession>
<gene>
    <name evidence="1" type="ORF">TSA66_09500</name>
</gene>
<dbReference type="Proteomes" id="UP000031572">
    <property type="component" value="Unassembled WGS sequence"/>
</dbReference>
<reference evidence="1 2" key="1">
    <citation type="submission" date="2014-12" db="EMBL/GenBank/DDBJ databases">
        <title>Denitrispirillum autotrophicum gen. nov., sp. nov., Denitrifying, Facultatively Autotrophic Bacteria Isolated from Rice Paddy Soil.</title>
        <authorList>
            <person name="Ishii S."/>
            <person name="Ashida N."/>
            <person name="Ohno H."/>
            <person name="Otsuka S."/>
            <person name="Yokota A."/>
            <person name="Senoo K."/>
        </authorList>
    </citation>
    <scope>NUCLEOTIDE SEQUENCE [LARGE SCALE GENOMIC DNA]</scope>
    <source>
        <strain evidence="1 2">TSA66</strain>
    </source>
</reference>